<dbReference type="GO" id="GO:0006506">
    <property type="term" value="P:GPI anchor biosynthetic process"/>
    <property type="evidence" value="ECO:0007669"/>
    <property type="project" value="InterPro"/>
</dbReference>
<dbReference type="GO" id="GO:0017176">
    <property type="term" value="F:phosphatidylinositol N-acetylglucosaminyltransferase activity"/>
    <property type="evidence" value="ECO:0007669"/>
    <property type="project" value="TreeGrafter"/>
</dbReference>
<keyword evidence="2" id="KW-0328">Glycosyltransferase</keyword>
<organism evidence="6 7">
    <name type="scientific">Rhizoctonia solani</name>
    <dbReference type="NCBI Taxonomy" id="456999"/>
    <lineage>
        <taxon>Eukaryota</taxon>
        <taxon>Fungi</taxon>
        <taxon>Dikarya</taxon>
        <taxon>Basidiomycota</taxon>
        <taxon>Agaricomycotina</taxon>
        <taxon>Agaricomycetes</taxon>
        <taxon>Cantharellales</taxon>
        <taxon>Ceratobasidiaceae</taxon>
        <taxon>Rhizoctonia</taxon>
    </lineage>
</organism>
<evidence type="ECO:0000256" key="1">
    <source>
        <dbReference type="ARBA" id="ARBA00003265"/>
    </source>
</evidence>
<evidence type="ECO:0000256" key="3">
    <source>
        <dbReference type="SAM" id="Phobius"/>
    </source>
</evidence>
<feature type="domain" description="Glycosyl transferase family 1" evidence="4">
    <location>
        <begin position="226"/>
        <end position="371"/>
    </location>
</feature>
<dbReference type="Proteomes" id="UP000663827">
    <property type="component" value="Unassembled WGS sequence"/>
</dbReference>
<dbReference type="InterPro" id="IPR001296">
    <property type="entry name" value="Glyco_trans_1"/>
</dbReference>
<dbReference type="EMBL" id="CAJNJQ010001023">
    <property type="protein sequence ID" value="CAE7115055.1"/>
    <property type="molecule type" value="Genomic_DNA"/>
</dbReference>
<protein>
    <recommendedName>
        <fullName evidence="8">Phosphatidylinositol glycan, class A</fullName>
    </recommendedName>
</protein>
<sequence>MGFKIAMICDFFHPNVGGVENHIYMLSVHLQRLGHKTRLGNHNYAFASTQSPRCTMAQSWYQSVPHTVCDPHGLGYAAQFPHVSPVFSDDHDTRTSADRSWACKVWNICIALTQFTDANDCSLSSLAHEGLLHAHHLDIRTVFTDHSLFSLDDATGILTNKLLAGVLKSVDAIIGVSHTGRENTMLRANAVAEVLQNPTDTRFFVVPNAISPEQFQPGPVTQRDLTKQITIVVISRLAYRKGVDLLVAAAPRVCAQFPQVHFVIGKSFVSASDTFIDRRTGGDGPKLTNLLQMRERHMLQDRIHLLGSLRHDQVHETLIKGDIYLNTSLTESFGIGLLEAACTGLYVVSTRVGGVPEVLPRDMISFALPEEDDVTRALGEAIDIVTQGKHDPQKAHERIKSMYSWTDVAERTDKIYNWVATKEPRSFWERLCRTYDLGVFAGPIYVIILVVDCFFFAFLEWWLPRDRLDILGDEDEWDESRFFRITQDRHE</sequence>
<dbReference type="GO" id="GO:0000506">
    <property type="term" value="C:glycosylphosphatidylinositol-N-acetylglucosaminyltransferase (GPI-GnT) complex"/>
    <property type="evidence" value="ECO:0007669"/>
    <property type="project" value="TreeGrafter"/>
</dbReference>
<dbReference type="PANTHER" id="PTHR45871">
    <property type="entry name" value="N-ACETYLGLUCOSAMINYL-PHOSPHATIDYLINOSITOL BIOSYNTHETIC PROTEIN"/>
    <property type="match status" value="1"/>
</dbReference>
<evidence type="ECO:0000256" key="2">
    <source>
        <dbReference type="ARBA" id="ARBA00022676"/>
    </source>
</evidence>
<evidence type="ECO:0000313" key="7">
    <source>
        <dbReference type="Proteomes" id="UP000663827"/>
    </source>
</evidence>
<reference evidence="6" key="1">
    <citation type="submission" date="2021-01" db="EMBL/GenBank/DDBJ databases">
        <authorList>
            <person name="Kaushik A."/>
        </authorList>
    </citation>
    <scope>NUCLEOTIDE SEQUENCE</scope>
    <source>
        <strain evidence="6">AG5</strain>
    </source>
</reference>
<feature type="domain" description="PIGA GPI anchor biosynthesis" evidence="5">
    <location>
        <begin position="122"/>
        <end position="153"/>
    </location>
</feature>
<gene>
    <name evidence="6" type="ORF">RDB_LOCUS51600</name>
</gene>
<dbReference type="Pfam" id="PF00534">
    <property type="entry name" value="Glycos_transf_1"/>
    <property type="match status" value="1"/>
</dbReference>
<evidence type="ECO:0000259" key="5">
    <source>
        <dbReference type="Pfam" id="PF08288"/>
    </source>
</evidence>
<proteinExistence type="predicted"/>
<accession>A0A8H3E1T9</accession>
<comment type="function">
    <text evidence="1">Catalytic subunit in the complex catalyzing the transfer of N-acetylglucosamine from UDP-N-acetylglucosamine to phosphatidylinositol, the first step of GPI biosynthesis.</text>
</comment>
<evidence type="ECO:0008006" key="8">
    <source>
        <dbReference type="Google" id="ProtNLM"/>
    </source>
</evidence>
<comment type="caution">
    <text evidence="6">The sequence shown here is derived from an EMBL/GenBank/DDBJ whole genome shotgun (WGS) entry which is preliminary data.</text>
</comment>
<feature type="transmembrane region" description="Helical" evidence="3">
    <location>
        <begin position="437"/>
        <end position="459"/>
    </location>
</feature>
<dbReference type="InterPro" id="IPR013234">
    <property type="entry name" value="PIGA_GPI_anchor_biosynthesis"/>
</dbReference>
<dbReference type="Pfam" id="PF08288">
    <property type="entry name" value="PIGA"/>
    <property type="match status" value="1"/>
</dbReference>
<evidence type="ECO:0000259" key="4">
    <source>
        <dbReference type="Pfam" id="PF00534"/>
    </source>
</evidence>
<name>A0A8H3E1T9_9AGAM</name>
<keyword evidence="2" id="KW-0808">Transferase</keyword>
<keyword evidence="3" id="KW-0812">Transmembrane</keyword>
<dbReference type="Gene3D" id="3.40.50.2000">
    <property type="entry name" value="Glycogen Phosphorylase B"/>
    <property type="match status" value="3"/>
</dbReference>
<dbReference type="AlphaFoldDB" id="A0A8H3E1T9"/>
<dbReference type="SUPFAM" id="SSF53756">
    <property type="entry name" value="UDP-Glycosyltransferase/glycogen phosphorylase"/>
    <property type="match status" value="1"/>
</dbReference>
<dbReference type="PANTHER" id="PTHR45871:SF1">
    <property type="entry name" value="PHOSPHATIDYLINOSITOL N-ACETYLGLUCOSAMINYLTRANSFERASE SUBUNIT A"/>
    <property type="match status" value="1"/>
</dbReference>
<keyword evidence="3" id="KW-0472">Membrane</keyword>
<evidence type="ECO:0000313" key="6">
    <source>
        <dbReference type="EMBL" id="CAE7115055.1"/>
    </source>
</evidence>
<keyword evidence="3" id="KW-1133">Transmembrane helix</keyword>